<evidence type="ECO:0000313" key="2">
    <source>
        <dbReference type="Proteomes" id="UP001239111"/>
    </source>
</evidence>
<reference evidence="1" key="1">
    <citation type="submission" date="2023-04" db="EMBL/GenBank/DDBJ databases">
        <title>A chromosome-level genome assembly of the parasitoid wasp Eretmocerus hayati.</title>
        <authorList>
            <person name="Zhong Y."/>
            <person name="Liu S."/>
            <person name="Liu Y."/>
        </authorList>
    </citation>
    <scope>NUCLEOTIDE SEQUENCE</scope>
    <source>
        <strain evidence="1">ZJU_SS_LIU_2023</strain>
    </source>
</reference>
<evidence type="ECO:0000313" key="1">
    <source>
        <dbReference type="EMBL" id="KAJ8668421.1"/>
    </source>
</evidence>
<comment type="caution">
    <text evidence="1">The sequence shown here is derived from an EMBL/GenBank/DDBJ whole genome shotgun (WGS) entry which is preliminary data.</text>
</comment>
<dbReference type="Proteomes" id="UP001239111">
    <property type="component" value="Chromosome 4"/>
</dbReference>
<accession>A0ACC2NBG7</accession>
<dbReference type="EMBL" id="CM056744">
    <property type="protein sequence ID" value="KAJ8668421.1"/>
    <property type="molecule type" value="Genomic_DNA"/>
</dbReference>
<protein>
    <submittedName>
        <fullName evidence="1">Uncharacterized protein</fullName>
    </submittedName>
</protein>
<sequence>MGDEYNNHIRLGDAFISNQTRSRYGLSRNPTVNPPVLNSDRIGRHPIIEPPVHNPDVLLHQVRHEAGVNNNDDDGARHDPPNLLPQDMAPVEALVVNPAIEDAGRIQGIDVVEDDGMEEVANYLRNVILNDGEEPADFQQARPRNFWEFIERGTWSEPIRIPVDKSRGEVLLMNLKFALANNLSWNGIVNLFKLSNCIFYEPIFPDTKYLIDRMLDSGEEYEFHAVCHECGDYLGKFGVIPPDMNVCPSCENSVDLSRPSGSSFFLIINPSIQISNLLKVYGDHWYYVVNERVRVPGVISDIYDGQVYIDSVDAMPEEDKHSYITGSVCADGAEKFKNSRSSAWPIYYQINELPRQARMKHQVLAGLYHHKKKPNLALFLDPFVDMMNLLTQTGIVCTIRGEQRRIKPYVNSACFDAAARAPGQGVHQWNGACGCNWCLHPGEWHMGSMRYSSSMVAALRDEQSFRQNALIATHANPIDGIIFPSPLLRLIGFKIVDGFITEYMHFALEGNGKDIAEYYFGKMSDVEIEALDEVIINISVPCQLSRLTRKISERHLWKAKEWENFILYYSIPIFSQVLEEHEFEVWLLYCESMYIVLQDVILDHELARAERMLNAFVEGTEDLHGLVAAKYNLHLSLHVCRNVRNWGPVWAISAFGPETCNRYIVNAIKSAHGVPQQIARSVTLKNTVTVLEEHVYPDADELVKFFCLDVLSARSQHVLKVLGLTYLGLSNPVPPCDVTNRLGLSPSSLKFTRLVKDGCLYSSHNNARSNDSYALLRDNRVIKIMYFIVDEINRRQFTVCKEIITRSAFQGLYPKMHFVHRVMDETLVVDSNEIERVCVHMEAYGREYICPVPNLLHY</sequence>
<name>A0ACC2NBG7_9HYME</name>
<organism evidence="1 2">
    <name type="scientific">Eretmocerus hayati</name>
    <dbReference type="NCBI Taxonomy" id="131215"/>
    <lineage>
        <taxon>Eukaryota</taxon>
        <taxon>Metazoa</taxon>
        <taxon>Ecdysozoa</taxon>
        <taxon>Arthropoda</taxon>
        <taxon>Hexapoda</taxon>
        <taxon>Insecta</taxon>
        <taxon>Pterygota</taxon>
        <taxon>Neoptera</taxon>
        <taxon>Endopterygota</taxon>
        <taxon>Hymenoptera</taxon>
        <taxon>Apocrita</taxon>
        <taxon>Proctotrupomorpha</taxon>
        <taxon>Chalcidoidea</taxon>
        <taxon>Aphelinidae</taxon>
        <taxon>Aphelininae</taxon>
        <taxon>Eretmocerus</taxon>
    </lineage>
</organism>
<proteinExistence type="predicted"/>
<keyword evidence="2" id="KW-1185">Reference proteome</keyword>
<gene>
    <name evidence="1" type="ORF">QAD02_010084</name>
</gene>